<feature type="compositionally biased region" description="Basic residues" evidence="1">
    <location>
        <begin position="210"/>
        <end position="223"/>
    </location>
</feature>
<gene>
    <name evidence="2" type="ORF">S03H2_10231</name>
</gene>
<dbReference type="AlphaFoldDB" id="X1FIC2"/>
<feature type="non-terminal residue" evidence="2">
    <location>
        <position position="1"/>
    </location>
</feature>
<feature type="compositionally biased region" description="Low complexity" evidence="1">
    <location>
        <begin position="196"/>
        <end position="205"/>
    </location>
</feature>
<sequence>GPVRGLTISEQFPSIVQFGGTATSIFTGRGQDLGRLETTTGILGRPSGRLVLEPSFREGLDVGPQIGVDLLQRPSQRPSSISRFIPALDVAAIPRSAQDFLPAQATIQKTGQRTIQEQVLGFAPPVRGGFGFAPFVSPIAVPPFLGFPPLGLLPTLRPEKRKTKRRKGRVQRIAPSLTGVVAFDLGDIVGGPLPTGEGPLGVLPGQTRFVPRRKKAAKKKKKS</sequence>
<feature type="region of interest" description="Disordered" evidence="1">
    <location>
        <begin position="196"/>
        <end position="223"/>
    </location>
</feature>
<organism evidence="2">
    <name type="scientific">marine sediment metagenome</name>
    <dbReference type="NCBI Taxonomy" id="412755"/>
    <lineage>
        <taxon>unclassified sequences</taxon>
        <taxon>metagenomes</taxon>
        <taxon>ecological metagenomes</taxon>
    </lineage>
</organism>
<dbReference type="EMBL" id="BARU01005276">
    <property type="protein sequence ID" value="GAH29139.1"/>
    <property type="molecule type" value="Genomic_DNA"/>
</dbReference>
<comment type="caution">
    <text evidence="2">The sequence shown here is derived from an EMBL/GenBank/DDBJ whole genome shotgun (WGS) entry which is preliminary data.</text>
</comment>
<reference evidence="2" key="1">
    <citation type="journal article" date="2014" name="Front. Microbiol.">
        <title>High frequency of phylogenetically diverse reductive dehalogenase-homologous genes in deep subseafloor sedimentary metagenomes.</title>
        <authorList>
            <person name="Kawai M."/>
            <person name="Futagami T."/>
            <person name="Toyoda A."/>
            <person name="Takaki Y."/>
            <person name="Nishi S."/>
            <person name="Hori S."/>
            <person name="Arai W."/>
            <person name="Tsubouchi T."/>
            <person name="Morono Y."/>
            <person name="Uchiyama I."/>
            <person name="Ito T."/>
            <person name="Fujiyama A."/>
            <person name="Inagaki F."/>
            <person name="Takami H."/>
        </authorList>
    </citation>
    <scope>NUCLEOTIDE SEQUENCE</scope>
    <source>
        <strain evidence="2">Expedition CK06-06</strain>
    </source>
</reference>
<protein>
    <submittedName>
        <fullName evidence="2">Uncharacterized protein</fullName>
    </submittedName>
</protein>
<name>X1FIC2_9ZZZZ</name>
<evidence type="ECO:0000313" key="2">
    <source>
        <dbReference type="EMBL" id="GAH29139.1"/>
    </source>
</evidence>
<accession>X1FIC2</accession>
<evidence type="ECO:0000256" key="1">
    <source>
        <dbReference type="SAM" id="MobiDB-lite"/>
    </source>
</evidence>
<proteinExistence type="predicted"/>